<evidence type="ECO:0000313" key="9">
    <source>
        <dbReference type="EMBL" id="PJA45107.1"/>
    </source>
</evidence>
<dbReference type="GO" id="GO:0005737">
    <property type="term" value="C:cytoplasm"/>
    <property type="evidence" value="ECO:0007669"/>
    <property type="project" value="UniProtKB-SubCell"/>
</dbReference>
<dbReference type="EC" id="2.7.7.87" evidence="3"/>
<proteinExistence type="inferred from homology"/>
<accession>A0A2M7XB55</accession>
<dbReference type="GO" id="GO:0000049">
    <property type="term" value="F:tRNA binding"/>
    <property type="evidence" value="ECO:0007669"/>
    <property type="project" value="TreeGrafter"/>
</dbReference>
<organism evidence="9 10">
    <name type="scientific">Candidatus Uhrbacteria bacterium CG_4_9_14_3_um_filter_50_9</name>
    <dbReference type="NCBI Taxonomy" id="1975035"/>
    <lineage>
        <taxon>Bacteria</taxon>
        <taxon>Candidatus Uhriibacteriota</taxon>
    </lineage>
</organism>
<reference evidence="10" key="1">
    <citation type="submission" date="2017-09" db="EMBL/GenBank/DDBJ databases">
        <title>Depth-based differentiation of microbial function through sediment-hosted aquifers and enrichment of novel symbionts in the deep terrestrial subsurface.</title>
        <authorList>
            <person name="Probst A.J."/>
            <person name="Ladd B."/>
            <person name="Jarett J.K."/>
            <person name="Geller-Mcgrath D.E."/>
            <person name="Sieber C.M.K."/>
            <person name="Emerson J.B."/>
            <person name="Anantharaman K."/>
            <person name="Thomas B.C."/>
            <person name="Malmstrom R."/>
            <person name="Stieglmeier M."/>
            <person name="Klingl A."/>
            <person name="Woyke T."/>
            <person name="Ryan C.M."/>
            <person name="Banfield J.F."/>
        </authorList>
    </citation>
    <scope>NUCLEOTIDE SEQUENCE [LARGE SCALE GENOMIC DNA]</scope>
</reference>
<dbReference type="NCBIfam" id="TIGR00057">
    <property type="entry name" value="L-threonylcarbamoyladenylate synthase"/>
    <property type="match status" value="1"/>
</dbReference>
<dbReference type="InterPro" id="IPR017945">
    <property type="entry name" value="DHBP_synth_RibB-like_a/b_dom"/>
</dbReference>
<dbReference type="Pfam" id="PF01300">
    <property type="entry name" value="Sua5_yciO_yrdC"/>
    <property type="match status" value="1"/>
</dbReference>
<keyword evidence="5" id="KW-0808">Transferase</keyword>
<dbReference type="SUPFAM" id="SSF55821">
    <property type="entry name" value="YrdC/RibB"/>
    <property type="match status" value="1"/>
</dbReference>
<dbReference type="PANTHER" id="PTHR17490:SF18">
    <property type="entry name" value="THREONYLCARBAMOYL-AMP SYNTHASE"/>
    <property type="match status" value="1"/>
</dbReference>
<comment type="subcellular location">
    <subcellularLocation>
        <location evidence="1">Cytoplasm</location>
    </subcellularLocation>
</comment>
<dbReference type="PROSITE" id="PS51163">
    <property type="entry name" value="YRDC"/>
    <property type="match status" value="1"/>
</dbReference>
<gene>
    <name evidence="9" type="ORF">CO174_04700</name>
</gene>
<evidence type="ECO:0000256" key="2">
    <source>
        <dbReference type="ARBA" id="ARBA00007663"/>
    </source>
</evidence>
<dbReference type="Proteomes" id="UP000229385">
    <property type="component" value="Unassembled WGS sequence"/>
</dbReference>
<dbReference type="EMBL" id="PFWU01000049">
    <property type="protein sequence ID" value="PJA45107.1"/>
    <property type="molecule type" value="Genomic_DNA"/>
</dbReference>
<comment type="caution">
    <text evidence="9">The sequence shown here is derived from an EMBL/GenBank/DDBJ whole genome shotgun (WGS) entry which is preliminary data.</text>
</comment>
<dbReference type="GO" id="GO:0003725">
    <property type="term" value="F:double-stranded RNA binding"/>
    <property type="evidence" value="ECO:0007669"/>
    <property type="project" value="InterPro"/>
</dbReference>
<protein>
    <recommendedName>
        <fullName evidence="3">L-threonylcarbamoyladenylate synthase</fullName>
        <ecNumber evidence="3">2.7.7.87</ecNumber>
    </recommendedName>
</protein>
<dbReference type="AlphaFoldDB" id="A0A2M7XB55"/>
<feature type="domain" description="YrdC-like" evidence="8">
    <location>
        <begin position="37"/>
        <end position="223"/>
    </location>
</feature>
<keyword evidence="4" id="KW-0963">Cytoplasm</keyword>
<comment type="catalytic activity">
    <reaction evidence="6">
        <text>L-threonine + hydrogencarbonate + ATP = L-threonylcarbamoyladenylate + diphosphate + H2O</text>
        <dbReference type="Rhea" id="RHEA:36407"/>
        <dbReference type="ChEBI" id="CHEBI:15377"/>
        <dbReference type="ChEBI" id="CHEBI:17544"/>
        <dbReference type="ChEBI" id="CHEBI:30616"/>
        <dbReference type="ChEBI" id="CHEBI:33019"/>
        <dbReference type="ChEBI" id="CHEBI:57926"/>
        <dbReference type="ChEBI" id="CHEBI:73682"/>
        <dbReference type="EC" id="2.7.7.87"/>
    </reaction>
</comment>
<name>A0A2M7XB55_9BACT</name>
<dbReference type="InterPro" id="IPR050156">
    <property type="entry name" value="TC-AMP_synthase_SUA5"/>
</dbReference>
<feature type="compositionally biased region" description="Basic and acidic residues" evidence="7">
    <location>
        <begin position="18"/>
        <end position="31"/>
    </location>
</feature>
<evidence type="ECO:0000256" key="4">
    <source>
        <dbReference type="ARBA" id="ARBA00022490"/>
    </source>
</evidence>
<sequence length="228" mass="24839">MHARHELISAGHRRHGSKRDFKKPSDHFKRSSMDISREQLDEAIAVLKRGGVVVFPTETAYGLAADATNSEATQRVCEIKERIQEKVLPIIAADRAMVERVAGIPSGFNRLVTRYWPGPLTLILPALSEQLAPGVIANDEVAVRVSSHPVARALSEGLGQPIVSTSANKSGEPVCYSIQDVRDQLGALPDYYLDAGELIPEPPSTIVTLDDYGLPEVLRQGGIKIDEL</sequence>
<dbReference type="Gene3D" id="3.90.870.10">
    <property type="entry name" value="DHBP synthase"/>
    <property type="match status" value="1"/>
</dbReference>
<evidence type="ECO:0000256" key="6">
    <source>
        <dbReference type="ARBA" id="ARBA00048366"/>
    </source>
</evidence>
<evidence type="ECO:0000256" key="1">
    <source>
        <dbReference type="ARBA" id="ARBA00004496"/>
    </source>
</evidence>
<evidence type="ECO:0000256" key="5">
    <source>
        <dbReference type="ARBA" id="ARBA00022679"/>
    </source>
</evidence>
<comment type="similarity">
    <text evidence="2">Belongs to the SUA5 family.</text>
</comment>
<dbReference type="GO" id="GO:0061710">
    <property type="term" value="F:L-threonylcarbamoyladenylate synthase"/>
    <property type="evidence" value="ECO:0007669"/>
    <property type="project" value="UniProtKB-EC"/>
</dbReference>
<evidence type="ECO:0000256" key="7">
    <source>
        <dbReference type="SAM" id="MobiDB-lite"/>
    </source>
</evidence>
<dbReference type="PANTHER" id="PTHR17490">
    <property type="entry name" value="SUA5"/>
    <property type="match status" value="1"/>
</dbReference>
<dbReference type="InterPro" id="IPR006070">
    <property type="entry name" value="Sua5-like_dom"/>
</dbReference>
<dbReference type="GO" id="GO:0006450">
    <property type="term" value="P:regulation of translational fidelity"/>
    <property type="evidence" value="ECO:0007669"/>
    <property type="project" value="TreeGrafter"/>
</dbReference>
<feature type="region of interest" description="Disordered" evidence="7">
    <location>
        <begin position="1"/>
        <end position="31"/>
    </location>
</feature>
<evidence type="ECO:0000313" key="10">
    <source>
        <dbReference type="Proteomes" id="UP000229385"/>
    </source>
</evidence>
<evidence type="ECO:0000259" key="8">
    <source>
        <dbReference type="PROSITE" id="PS51163"/>
    </source>
</evidence>
<evidence type="ECO:0000256" key="3">
    <source>
        <dbReference type="ARBA" id="ARBA00012584"/>
    </source>
</evidence>